<proteinExistence type="predicted"/>
<dbReference type="AlphaFoldDB" id="A0A6J6UAK0"/>
<gene>
    <name evidence="2" type="ORF">UFOPK2761_02359</name>
</gene>
<dbReference type="InterPro" id="IPR007374">
    <property type="entry name" value="ASCH_domain"/>
</dbReference>
<dbReference type="InterPro" id="IPR015947">
    <property type="entry name" value="PUA-like_sf"/>
</dbReference>
<dbReference type="InterPro" id="IPR009326">
    <property type="entry name" value="DUF984"/>
</dbReference>
<sequence length="134" mass="15627">MDPFHVVRLAGDALDRCRRRVQQDLHGHRGRRDDPLYRARRTLHTDEREGEAFEHVGERPVLLHDDGTPAGTVEVTSVEPTTFGEVPWEFAQSEGEGHRDLEHWREGHRRFWASERREVHDDTPLLMIGTRYVG</sequence>
<dbReference type="PANTHER" id="PTHR39203:SF1">
    <property type="entry name" value="CYTOPLASMIC PROTEIN"/>
    <property type="match status" value="1"/>
</dbReference>
<evidence type="ECO:0000313" key="2">
    <source>
        <dbReference type="EMBL" id="CAB4756840.1"/>
    </source>
</evidence>
<dbReference type="Gene3D" id="3.10.400.10">
    <property type="entry name" value="Sulfate adenylyltransferase"/>
    <property type="match status" value="1"/>
</dbReference>
<accession>A0A6J6UAK0</accession>
<protein>
    <submittedName>
        <fullName evidence="2">Unannotated protein</fullName>
    </submittedName>
</protein>
<organism evidence="2">
    <name type="scientific">freshwater metagenome</name>
    <dbReference type="NCBI Taxonomy" id="449393"/>
    <lineage>
        <taxon>unclassified sequences</taxon>
        <taxon>metagenomes</taxon>
        <taxon>ecological metagenomes</taxon>
    </lineage>
</organism>
<dbReference type="PANTHER" id="PTHR39203">
    <property type="entry name" value="CYTOPLASMIC PROTEIN-RELATED"/>
    <property type="match status" value="1"/>
</dbReference>
<name>A0A6J6UAK0_9ZZZZ</name>
<dbReference type="EMBL" id="CAEZYQ010000020">
    <property type="protein sequence ID" value="CAB4756840.1"/>
    <property type="molecule type" value="Genomic_DNA"/>
</dbReference>
<dbReference type="SUPFAM" id="SSF88697">
    <property type="entry name" value="PUA domain-like"/>
    <property type="match status" value="1"/>
</dbReference>
<reference evidence="2" key="1">
    <citation type="submission" date="2020-05" db="EMBL/GenBank/DDBJ databases">
        <authorList>
            <person name="Chiriac C."/>
            <person name="Salcher M."/>
            <person name="Ghai R."/>
            <person name="Kavagutti S V."/>
        </authorList>
    </citation>
    <scope>NUCLEOTIDE SEQUENCE</scope>
</reference>
<feature type="domain" description="ASCH" evidence="1">
    <location>
        <begin position="45"/>
        <end position="128"/>
    </location>
</feature>
<evidence type="ECO:0000259" key="1">
    <source>
        <dbReference type="Pfam" id="PF04266"/>
    </source>
</evidence>
<dbReference type="Pfam" id="PF04266">
    <property type="entry name" value="ASCH"/>
    <property type="match status" value="1"/>
</dbReference>